<reference evidence="4 5" key="1">
    <citation type="submission" date="2020-03" db="EMBL/GenBank/DDBJ databases">
        <title>Soil Listeria distribution.</title>
        <authorList>
            <person name="Liao J."/>
            <person name="Wiedmann M."/>
        </authorList>
    </citation>
    <scope>NUCLEOTIDE SEQUENCE [LARGE SCALE GENOMIC DNA]</scope>
    <source>
        <strain evidence="4 5">FSL L7-0990</strain>
    </source>
</reference>
<dbReference type="InterPro" id="IPR015421">
    <property type="entry name" value="PyrdxlP-dep_Trfase_major"/>
</dbReference>
<dbReference type="Gene3D" id="3.40.640.10">
    <property type="entry name" value="Type I PLP-dependent aspartate aminotransferase-like (Major domain)"/>
    <property type="match status" value="1"/>
</dbReference>
<dbReference type="Proteomes" id="UP000548082">
    <property type="component" value="Unassembled WGS sequence"/>
</dbReference>
<dbReference type="GO" id="GO:0030170">
    <property type="term" value="F:pyridoxal phosphate binding"/>
    <property type="evidence" value="ECO:0007669"/>
    <property type="project" value="TreeGrafter"/>
</dbReference>
<name>A0A842AYC3_9LIST</name>
<comment type="caution">
    <text evidence="4">The sequence shown here is derived from an EMBL/GenBank/DDBJ whole genome shotgun (WGS) entry which is preliminary data.</text>
</comment>
<keyword evidence="2 3" id="KW-0663">Pyridoxal phosphate</keyword>
<dbReference type="RefSeq" id="WP_185545048.1">
    <property type="nucleotide sequence ID" value="NZ_JAARVD010000004.1"/>
</dbReference>
<dbReference type="SUPFAM" id="SSF53383">
    <property type="entry name" value="PLP-dependent transferases"/>
    <property type="match status" value="1"/>
</dbReference>
<gene>
    <name evidence="4" type="ORF">HCA55_08975</name>
</gene>
<dbReference type="Gene3D" id="3.90.1150.10">
    <property type="entry name" value="Aspartate Aminotransferase, domain 1"/>
    <property type="match status" value="1"/>
</dbReference>
<keyword evidence="4" id="KW-0808">Transferase</keyword>
<feature type="modified residue" description="N6-(pyridoxal phosphate)lysine" evidence="2">
    <location>
        <position position="189"/>
    </location>
</feature>
<evidence type="ECO:0000313" key="5">
    <source>
        <dbReference type="Proteomes" id="UP000548082"/>
    </source>
</evidence>
<organism evidence="4 5">
    <name type="scientific">Listeria booriae</name>
    <dbReference type="NCBI Taxonomy" id="1552123"/>
    <lineage>
        <taxon>Bacteria</taxon>
        <taxon>Bacillati</taxon>
        <taxon>Bacillota</taxon>
        <taxon>Bacilli</taxon>
        <taxon>Bacillales</taxon>
        <taxon>Listeriaceae</taxon>
        <taxon>Listeria</taxon>
    </lineage>
</organism>
<dbReference type="InterPro" id="IPR015424">
    <property type="entry name" value="PyrdxlP-dep_Trfase"/>
</dbReference>
<proteinExistence type="inferred from homology"/>
<sequence length="380" mass="42264">MKKYLLSPPHMSGEEQIYIEQAFKDNWIAPLGPNVVEFEKKIAEYNGVEDCLVTSSGTSAIHLALRLLGVTHGDTVFCSTFTFIASINPAIYLGAKPVFIDSDYETWGMCPKSLEKALQAAKNNGKLPKVIIVVHLYGQSAQIEDIISIASKYGIPVIEDAAEALGAEYNGKKLGTFGEFGIFSFNGNKIITTSGGGALIGKSKSAIQRARFLSSQAKEDKPYYYHKEIGYNYRLSNVLAGIGIAQMNVLDQRIAKKRDIFSTYKTYLGAITDISFMPENIRSYGNRWLTTLLFSKEIKDSSICILNERGIETRRLWKPLHTQPIFKNCQFYSATGDVSSILYKHGMCLPSGTMLTNEDISIIAREVMNCNVFFNRSVSK</sequence>
<evidence type="ECO:0000256" key="3">
    <source>
        <dbReference type="RuleBase" id="RU004508"/>
    </source>
</evidence>
<keyword evidence="4" id="KW-0032">Aminotransferase</keyword>
<dbReference type="PANTHER" id="PTHR30244:SF34">
    <property type="entry name" value="DTDP-4-AMINO-4,6-DIDEOXYGALACTOSE TRANSAMINASE"/>
    <property type="match status" value="1"/>
</dbReference>
<comment type="similarity">
    <text evidence="3">Belongs to the DegT/DnrJ/EryC1 family.</text>
</comment>
<dbReference type="AlphaFoldDB" id="A0A842AYC3"/>
<dbReference type="GO" id="GO:0000271">
    <property type="term" value="P:polysaccharide biosynthetic process"/>
    <property type="evidence" value="ECO:0007669"/>
    <property type="project" value="TreeGrafter"/>
</dbReference>
<dbReference type="InterPro" id="IPR000653">
    <property type="entry name" value="DegT/StrS_aminotransferase"/>
</dbReference>
<dbReference type="PANTHER" id="PTHR30244">
    <property type="entry name" value="TRANSAMINASE"/>
    <property type="match status" value="1"/>
</dbReference>
<evidence type="ECO:0000313" key="4">
    <source>
        <dbReference type="EMBL" id="MBC1796860.1"/>
    </source>
</evidence>
<feature type="active site" description="Proton acceptor" evidence="1">
    <location>
        <position position="189"/>
    </location>
</feature>
<accession>A0A842AYC3</accession>
<dbReference type="PIRSF" id="PIRSF000390">
    <property type="entry name" value="PLP_StrS"/>
    <property type="match status" value="1"/>
</dbReference>
<evidence type="ECO:0000256" key="2">
    <source>
        <dbReference type="PIRSR" id="PIRSR000390-2"/>
    </source>
</evidence>
<dbReference type="EMBL" id="JAARVD010000004">
    <property type="protein sequence ID" value="MBC1796860.1"/>
    <property type="molecule type" value="Genomic_DNA"/>
</dbReference>
<dbReference type="InterPro" id="IPR015422">
    <property type="entry name" value="PyrdxlP-dep_Trfase_small"/>
</dbReference>
<dbReference type="GO" id="GO:0008483">
    <property type="term" value="F:transaminase activity"/>
    <property type="evidence" value="ECO:0007669"/>
    <property type="project" value="UniProtKB-KW"/>
</dbReference>
<protein>
    <submittedName>
        <fullName evidence="4">Aminotransferase class I/II-fold pyridoxal phosphate-dependent enzyme</fullName>
    </submittedName>
</protein>
<dbReference type="CDD" id="cd00616">
    <property type="entry name" value="AHBA_syn"/>
    <property type="match status" value="1"/>
</dbReference>
<evidence type="ECO:0000256" key="1">
    <source>
        <dbReference type="PIRSR" id="PIRSR000390-1"/>
    </source>
</evidence>
<dbReference type="Pfam" id="PF01041">
    <property type="entry name" value="DegT_DnrJ_EryC1"/>
    <property type="match status" value="1"/>
</dbReference>